<evidence type="ECO:0000256" key="8">
    <source>
        <dbReference type="SAM" id="Phobius"/>
    </source>
</evidence>
<protein>
    <submittedName>
        <fullName evidence="11">ABC transporter ATP-binding protein</fullName>
    </submittedName>
</protein>
<evidence type="ECO:0000256" key="6">
    <source>
        <dbReference type="ARBA" id="ARBA00023136"/>
    </source>
</evidence>
<dbReference type="AlphaFoldDB" id="A0A1W7D1R2"/>
<dbReference type="PROSITE" id="PS50893">
    <property type="entry name" value="ABC_TRANSPORTER_2"/>
    <property type="match status" value="1"/>
</dbReference>
<keyword evidence="12" id="KW-1185">Reference proteome</keyword>
<keyword evidence="2 8" id="KW-0812">Transmembrane</keyword>
<dbReference type="SUPFAM" id="SSF90123">
    <property type="entry name" value="ABC transporter transmembrane region"/>
    <property type="match status" value="1"/>
</dbReference>
<feature type="transmembrane region" description="Helical" evidence="8">
    <location>
        <begin position="30"/>
        <end position="52"/>
    </location>
</feature>
<dbReference type="InterPro" id="IPR039421">
    <property type="entry name" value="Type_1_exporter"/>
</dbReference>
<evidence type="ECO:0000256" key="5">
    <source>
        <dbReference type="ARBA" id="ARBA00022989"/>
    </source>
</evidence>
<dbReference type="Gene3D" id="1.20.1560.10">
    <property type="entry name" value="ABC transporter type 1, transmembrane domain"/>
    <property type="match status" value="1"/>
</dbReference>
<feature type="transmembrane region" description="Helical" evidence="8">
    <location>
        <begin position="142"/>
        <end position="163"/>
    </location>
</feature>
<dbReference type="InterPro" id="IPR003593">
    <property type="entry name" value="AAA+_ATPase"/>
</dbReference>
<dbReference type="GO" id="GO:0005886">
    <property type="term" value="C:plasma membrane"/>
    <property type="evidence" value="ECO:0007669"/>
    <property type="project" value="UniProtKB-SubCell"/>
</dbReference>
<dbReference type="PROSITE" id="PS50929">
    <property type="entry name" value="ABC_TM1F"/>
    <property type="match status" value="1"/>
</dbReference>
<feature type="transmembrane region" description="Helical" evidence="8">
    <location>
        <begin position="255"/>
        <end position="277"/>
    </location>
</feature>
<evidence type="ECO:0000256" key="4">
    <source>
        <dbReference type="ARBA" id="ARBA00022840"/>
    </source>
</evidence>
<feature type="region of interest" description="Disordered" evidence="7">
    <location>
        <begin position="613"/>
        <end position="647"/>
    </location>
</feature>
<organism evidence="11 12">
    <name type="scientific">Streptomyces marincola</name>
    <dbReference type="NCBI Taxonomy" id="2878388"/>
    <lineage>
        <taxon>Bacteria</taxon>
        <taxon>Bacillati</taxon>
        <taxon>Actinomycetota</taxon>
        <taxon>Actinomycetes</taxon>
        <taxon>Kitasatosporales</taxon>
        <taxon>Streptomycetaceae</taxon>
        <taxon>Streptomyces</taxon>
    </lineage>
</organism>
<keyword evidence="6 8" id="KW-0472">Membrane</keyword>
<dbReference type="Gene3D" id="3.40.50.300">
    <property type="entry name" value="P-loop containing nucleotide triphosphate hydrolases"/>
    <property type="match status" value="1"/>
</dbReference>
<dbReference type="PANTHER" id="PTHR24221:SF654">
    <property type="entry name" value="ATP-BINDING CASSETTE SUB-FAMILY B MEMBER 6"/>
    <property type="match status" value="1"/>
</dbReference>
<evidence type="ECO:0000256" key="1">
    <source>
        <dbReference type="ARBA" id="ARBA00004651"/>
    </source>
</evidence>
<feature type="compositionally biased region" description="Pro residues" evidence="7">
    <location>
        <begin position="326"/>
        <end position="335"/>
    </location>
</feature>
<feature type="transmembrane region" description="Helical" evidence="8">
    <location>
        <begin position="169"/>
        <end position="187"/>
    </location>
</feature>
<name>A0A1W7D1R2_9ACTN</name>
<evidence type="ECO:0000256" key="3">
    <source>
        <dbReference type="ARBA" id="ARBA00022741"/>
    </source>
</evidence>
<dbReference type="EMBL" id="CP021121">
    <property type="protein sequence ID" value="ARQ71021.1"/>
    <property type="molecule type" value="Genomic_DNA"/>
</dbReference>
<dbReference type="InterPro" id="IPR027417">
    <property type="entry name" value="P-loop_NTPase"/>
</dbReference>
<dbReference type="SMART" id="SM00382">
    <property type="entry name" value="AAA"/>
    <property type="match status" value="1"/>
</dbReference>
<evidence type="ECO:0000259" key="9">
    <source>
        <dbReference type="PROSITE" id="PS50893"/>
    </source>
</evidence>
<dbReference type="Pfam" id="PF00005">
    <property type="entry name" value="ABC_tran"/>
    <property type="match status" value="1"/>
</dbReference>
<dbReference type="InterPro" id="IPR003439">
    <property type="entry name" value="ABC_transporter-like_ATP-bd"/>
</dbReference>
<evidence type="ECO:0000313" key="12">
    <source>
        <dbReference type="Proteomes" id="UP000194218"/>
    </source>
</evidence>
<feature type="compositionally biased region" description="Low complexity" evidence="7">
    <location>
        <begin position="616"/>
        <end position="636"/>
    </location>
</feature>
<dbReference type="GO" id="GO:0034040">
    <property type="term" value="F:ATPase-coupled lipid transmembrane transporter activity"/>
    <property type="evidence" value="ECO:0007669"/>
    <property type="project" value="TreeGrafter"/>
</dbReference>
<dbReference type="InterPro" id="IPR036640">
    <property type="entry name" value="ABC1_TM_sf"/>
</dbReference>
<dbReference type="GO" id="GO:0140359">
    <property type="term" value="F:ABC-type transporter activity"/>
    <property type="evidence" value="ECO:0007669"/>
    <property type="project" value="InterPro"/>
</dbReference>
<keyword evidence="5 8" id="KW-1133">Transmembrane helix</keyword>
<evidence type="ECO:0000256" key="2">
    <source>
        <dbReference type="ARBA" id="ARBA00022692"/>
    </source>
</evidence>
<accession>A0A1W7D1R2</accession>
<evidence type="ECO:0000259" key="10">
    <source>
        <dbReference type="PROSITE" id="PS50929"/>
    </source>
</evidence>
<evidence type="ECO:0000313" key="11">
    <source>
        <dbReference type="EMBL" id="ARQ71021.1"/>
    </source>
</evidence>
<proteinExistence type="predicted"/>
<dbReference type="InterPro" id="IPR011527">
    <property type="entry name" value="ABC1_TM_dom"/>
</dbReference>
<dbReference type="CDD" id="cd03228">
    <property type="entry name" value="ABCC_MRP_Like"/>
    <property type="match status" value="1"/>
</dbReference>
<dbReference type="GO" id="GO:0005524">
    <property type="term" value="F:ATP binding"/>
    <property type="evidence" value="ECO:0007669"/>
    <property type="project" value="UniProtKB-KW"/>
</dbReference>
<feature type="transmembrane region" description="Helical" evidence="8">
    <location>
        <begin position="64"/>
        <end position="83"/>
    </location>
</feature>
<gene>
    <name evidence="11" type="ORF">CAG99_21215</name>
</gene>
<feature type="compositionally biased region" description="Low complexity" evidence="7">
    <location>
        <begin position="349"/>
        <end position="370"/>
    </location>
</feature>
<dbReference type="Proteomes" id="UP000194218">
    <property type="component" value="Chromosome"/>
</dbReference>
<sequence>MRPRGRTGREVRPVRDHAVFRYLRRNRRPLAVLAAWGLLPAAQTFLLGYGLARALDDGFLAGRTGVGLAWLAAAGGGVLAGAFGTTRVHRAVGALAEPLRDGLVREVVARGLHRAVRAGRPESGTADVSRLTHQVEIARDSFAGLVLVLQMFVCTLAGSLAGLASLAPVLLPVVLGPLLLALALFAWSLRPLARRQRAVLVADEALADAFGETAGGLRDITAAGVRGRAEAAVGARVDAELAAALALGRWGAVRVVALGLGGQLPILLLLFLGPWLLRNGVTPGGLLGALTFVTQALLPALQALLGGVGSAGTRLAVVIARLRTDPLPPQGPPAEPARERAGAAVEPSGAAPAERAGPAPAREAPAPGARAARRRPAVELRGVTFAYGGRAEPVLDGLDLAVPPGGHLAVVGPSGAGKSTLAALAAGLLAPRAGRVALCGRPVAGRTAAELAALRVLIPQEAYVFRGSVADNLSYLRAAPLPAAALTAAAEAVGAGDLVDRLGGPAGQVDPAALSAGERQLLALTRAFLSPAPVALLDEATCHLDPAAEAGAERAFAARPGGTLVVIAHRISSARRADRVLVLDGAEAHSGTPSELLGRSALFRDLAAGWSDPSRAPGDADGVDAVAGPGLADDGGQVVAHRALREP</sequence>
<keyword evidence="3" id="KW-0547">Nucleotide-binding</keyword>
<evidence type="ECO:0000256" key="7">
    <source>
        <dbReference type="SAM" id="MobiDB-lite"/>
    </source>
</evidence>
<reference evidence="11 12" key="1">
    <citation type="submission" date="2017-05" db="EMBL/GenBank/DDBJ databases">
        <title>Complete genome sequence of Streptomyces sp. SCSIO 03032 revealed the diverse biosynthetic pathways for its bioactive secondary metabolites.</title>
        <authorList>
            <person name="Ma L."/>
            <person name="Zhu Y."/>
            <person name="Zhang W."/>
            <person name="Zhang G."/>
            <person name="Tian X."/>
            <person name="Zhang S."/>
            <person name="Zhang C."/>
        </authorList>
    </citation>
    <scope>NUCLEOTIDE SEQUENCE [LARGE SCALE GENOMIC DNA]</scope>
    <source>
        <strain evidence="11 12">SCSIO 03032</strain>
    </source>
</reference>
<feature type="domain" description="ABC transmembrane type-1" evidence="10">
    <location>
        <begin position="30"/>
        <end position="303"/>
    </location>
</feature>
<keyword evidence="4 11" id="KW-0067">ATP-binding</keyword>
<comment type="subcellular location">
    <subcellularLocation>
        <location evidence="1">Cell membrane</location>
        <topology evidence="1">Multi-pass membrane protein</topology>
    </subcellularLocation>
</comment>
<feature type="domain" description="ABC transporter" evidence="9">
    <location>
        <begin position="378"/>
        <end position="609"/>
    </location>
</feature>
<dbReference type="GO" id="GO:0016887">
    <property type="term" value="F:ATP hydrolysis activity"/>
    <property type="evidence" value="ECO:0007669"/>
    <property type="project" value="InterPro"/>
</dbReference>
<dbReference type="PANTHER" id="PTHR24221">
    <property type="entry name" value="ATP-BINDING CASSETTE SUB-FAMILY B"/>
    <property type="match status" value="1"/>
</dbReference>
<dbReference type="SUPFAM" id="SSF52540">
    <property type="entry name" value="P-loop containing nucleoside triphosphate hydrolases"/>
    <property type="match status" value="1"/>
</dbReference>
<feature type="region of interest" description="Disordered" evidence="7">
    <location>
        <begin position="326"/>
        <end position="373"/>
    </location>
</feature>
<dbReference type="KEGG" id="smao:CAG99_21215"/>